<comment type="caution">
    <text evidence="2">The sequence shown here is derived from an EMBL/GenBank/DDBJ whole genome shotgun (WGS) entry which is preliminary data.</text>
</comment>
<name>A0A4C1Y3B6_EUMVA</name>
<dbReference type="Gene3D" id="1.20.5.750">
    <property type="entry name" value="Moricin domain"/>
    <property type="match status" value="1"/>
</dbReference>
<reference evidence="2 3" key="1">
    <citation type="journal article" date="2019" name="Commun. Biol.">
        <title>The bagworm genome reveals a unique fibroin gene that provides high tensile strength.</title>
        <authorList>
            <person name="Kono N."/>
            <person name="Nakamura H."/>
            <person name="Ohtoshi R."/>
            <person name="Tomita M."/>
            <person name="Numata K."/>
            <person name="Arakawa K."/>
        </authorList>
    </citation>
    <scope>NUCLEOTIDE SEQUENCE [LARGE SCALE GENOMIC DNA]</scope>
</reference>
<sequence length="131" mass="14109">MMRRLEGREADRKCRPPVARSAPLLCHSAGCNPEVPLVGFQYSGSKLKVQQRQDNRRVLRQPTHSTIIIVMYFARLLLLVVAALALLAGGLAAPGKGSAIRKGAKVIGKGLKVIGVAGTAHEVYQSVRNRG</sequence>
<dbReference type="AlphaFoldDB" id="A0A4C1Y3B6"/>
<gene>
    <name evidence="2" type="ORF">EVAR_45663_1</name>
</gene>
<evidence type="ECO:0000256" key="1">
    <source>
        <dbReference type="SAM" id="Phobius"/>
    </source>
</evidence>
<keyword evidence="1" id="KW-1133">Transmembrane helix</keyword>
<keyword evidence="1" id="KW-0472">Membrane</keyword>
<dbReference type="GO" id="GO:0042742">
    <property type="term" value="P:defense response to bacterium"/>
    <property type="evidence" value="ECO:0007669"/>
    <property type="project" value="InterPro"/>
</dbReference>
<evidence type="ECO:0000313" key="3">
    <source>
        <dbReference type="Proteomes" id="UP000299102"/>
    </source>
</evidence>
<keyword evidence="3" id="KW-1185">Reference proteome</keyword>
<feature type="transmembrane region" description="Helical" evidence="1">
    <location>
        <begin position="66"/>
        <end position="88"/>
    </location>
</feature>
<dbReference type="OrthoDB" id="7429245at2759"/>
<protein>
    <submittedName>
        <fullName evidence="2">Uncharacterized protein</fullName>
    </submittedName>
</protein>
<organism evidence="2 3">
    <name type="scientific">Eumeta variegata</name>
    <name type="common">Bagworm moth</name>
    <name type="synonym">Eumeta japonica</name>
    <dbReference type="NCBI Taxonomy" id="151549"/>
    <lineage>
        <taxon>Eukaryota</taxon>
        <taxon>Metazoa</taxon>
        <taxon>Ecdysozoa</taxon>
        <taxon>Arthropoda</taxon>
        <taxon>Hexapoda</taxon>
        <taxon>Insecta</taxon>
        <taxon>Pterygota</taxon>
        <taxon>Neoptera</taxon>
        <taxon>Endopterygota</taxon>
        <taxon>Lepidoptera</taxon>
        <taxon>Glossata</taxon>
        <taxon>Ditrysia</taxon>
        <taxon>Tineoidea</taxon>
        <taxon>Psychidae</taxon>
        <taxon>Oiketicinae</taxon>
        <taxon>Eumeta</taxon>
    </lineage>
</organism>
<dbReference type="Proteomes" id="UP000299102">
    <property type="component" value="Unassembled WGS sequence"/>
</dbReference>
<dbReference type="Pfam" id="PF06451">
    <property type="entry name" value="Moricin"/>
    <property type="match status" value="1"/>
</dbReference>
<dbReference type="GO" id="GO:0005576">
    <property type="term" value="C:extracellular region"/>
    <property type="evidence" value="ECO:0007669"/>
    <property type="project" value="InterPro"/>
</dbReference>
<evidence type="ECO:0000313" key="2">
    <source>
        <dbReference type="EMBL" id="GBP70396.1"/>
    </source>
</evidence>
<keyword evidence="1" id="KW-0812">Transmembrane</keyword>
<proteinExistence type="predicted"/>
<dbReference type="InterPro" id="IPR037043">
    <property type="entry name" value="Moricin_sf"/>
</dbReference>
<dbReference type="InterPro" id="IPR009456">
    <property type="entry name" value="Moricin_fam"/>
</dbReference>
<accession>A0A4C1Y3B6</accession>
<dbReference type="EMBL" id="BGZK01001072">
    <property type="protein sequence ID" value="GBP70396.1"/>
    <property type="molecule type" value="Genomic_DNA"/>
</dbReference>